<name>A0ABS5I0C3_9GAMM</name>
<dbReference type="Proteomes" id="UP000811844">
    <property type="component" value="Unassembled WGS sequence"/>
</dbReference>
<dbReference type="SUPFAM" id="SSF52833">
    <property type="entry name" value="Thioredoxin-like"/>
    <property type="match status" value="1"/>
</dbReference>
<keyword evidence="2" id="KW-1185">Reference proteome</keyword>
<dbReference type="InterPro" id="IPR008554">
    <property type="entry name" value="Glutaredoxin-like"/>
</dbReference>
<sequence length="79" mass="8694">MGNTDTTYVLFHTQGCHLCDIAQALIEQTGASYSLIDICDDPALAQQYGMTIPVFSNGQQALNWPFDLVQLHTFLGSKD</sequence>
<evidence type="ECO:0000313" key="1">
    <source>
        <dbReference type="EMBL" id="MBR9727483.1"/>
    </source>
</evidence>
<organism evidence="1 2">
    <name type="scientific">Shewanella intestini</name>
    <dbReference type="NCBI Taxonomy" id="2017544"/>
    <lineage>
        <taxon>Bacteria</taxon>
        <taxon>Pseudomonadati</taxon>
        <taxon>Pseudomonadota</taxon>
        <taxon>Gammaproteobacteria</taxon>
        <taxon>Alteromonadales</taxon>
        <taxon>Shewanellaceae</taxon>
        <taxon>Shewanella</taxon>
    </lineage>
</organism>
<protein>
    <submittedName>
        <fullName evidence="1">Glutaredoxin family protein</fullName>
    </submittedName>
</protein>
<comment type="caution">
    <text evidence="1">The sequence shown here is derived from an EMBL/GenBank/DDBJ whole genome shotgun (WGS) entry which is preliminary data.</text>
</comment>
<dbReference type="InterPro" id="IPR036249">
    <property type="entry name" value="Thioredoxin-like_sf"/>
</dbReference>
<dbReference type="Pfam" id="PF05768">
    <property type="entry name" value="Glrx-like"/>
    <property type="match status" value="1"/>
</dbReference>
<gene>
    <name evidence="1" type="ORF">G3R48_05725</name>
</gene>
<dbReference type="Gene3D" id="3.40.30.10">
    <property type="entry name" value="Glutaredoxin"/>
    <property type="match status" value="1"/>
</dbReference>
<dbReference type="RefSeq" id="WP_153662363.1">
    <property type="nucleotide sequence ID" value="NZ_JAAIKR010000003.1"/>
</dbReference>
<proteinExistence type="predicted"/>
<reference evidence="1 2" key="1">
    <citation type="submission" date="2020-02" db="EMBL/GenBank/DDBJ databases">
        <title>Shewanella WXL01 sp. nov., a marine bacterium isolated from green algae in Luhuitou Fringing Reef (Northern South China Sea).</title>
        <authorList>
            <person name="Wang X."/>
        </authorList>
    </citation>
    <scope>NUCLEOTIDE SEQUENCE [LARGE SCALE GENOMIC DNA]</scope>
    <source>
        <strain evidence="1 2">MCCC 1A01895</strain>
    </source>
</reference>
<accession>A0ABS5I0C3</accession>
<dbReference type="EMBL" id="JAAIKR010000003">
    <property type="protein sequence ID" value="MBR9727483.1"/>
    <property type="molecule type" value="Genomic_DNA"/>
</dbReference>
<evidence type="ECO:0000313" key="2">
    <source>
        <dbReference type="Proteomes" id="UP000811844"/>
    </source>
</evidence>